<keyword evidence="3 6" id="KW-1133">Transmembrane helix</keyword>
<dbReference type="SUPFAM" id="SSF103473">
    <property type="entry name" value="MFS general substrate transporter"/>
    <property type="match status" value="1"/>
</dbReference>
<dbReference type="Pfam" id="PF07690">
    <property type="entry name" value="MFS_1"/>
    <property type="match status" value="1"/>
</dbReference>
<dbReference type="InterPro" id="IPR011701">
    <property type="entry name" value="MFS"/>
</dbReference>
<feature type="transmembrane region" description="Helical" evidence="6">
    <location>
        <begin position="284"/>
        <end position="308"/>
    </location>
</feature>
<dbReference type="PANTHER" id="PTHR11662">
    <property type="entry name" value="SOLUTE CARRIER FAMILY 17"/>
    <property type="match status" value="1"/>
</dbReference>
<feature type="transmembrane region" description="Helical" evidence="6">
    <location>
        <begin position="415"/>
        <end position="434"/>
    </location>
</feature>
<feature type="transmembrane region" description="Helical" evidence="6">
    <location>
        <begin position="90"/>
        <end position="110"/>
    </location>
</feature>
<feature type="transmembrane region" description="Helical" evidence="6">
    <location>
        <begin position="63"/>
        <end position="83"/>
    </location>
</feature>
<evidence type="ECO:0000256" key="2">
    <source>
        <dbReference type="ARBA" id="ARBA00022692"/>
    </source>
</evidence>
<reference evidence="9" key="1">
    <citation type="submission" date="2025-08" db="UniProtKB">
        <authorList>
            <consortium name="RefSeq"/>
        </authorList>
    </citation>
    <scope>IDENTIFICATION</scope>
    <source>
        <tissue evidence="9">Whole larvae</tissue>
    </source>
</reference>
<name>A0ABM3M9A5_GALME</name>
<feature type="transmembrane region" description="Helical" evidence="6">
    <location>
        <begin position="380"/>
        <end position="403"/>
    </location>
</feature>
<dbReference type="PANTHER" id="PTHR11662:SF280">
    <property type="entry name" value="FI21844P1-RELATED"/>
    <property type="match status" value="1"/>
</dbReference>
<keyword evidence="8" id="KW-1185">Reference proteome</keyword>
<evidence type="ECO:0000256" key="3">
    <source>
        <dbReference type="ARBA" id="ARBA00022989"/>
    </source>
</evidence>
<feature type="region of interest" description="Disordered" evidence="5">
    <location>
        <begin position="441"/>
        <end position="464"/>
    </location>
</feature>
<evidence type="ECO:0000256" key="6">
    <source>
        <dbReference type="SAM" id="Phobius"/>
    </source>
</evidence>
<dbReference type="GeneID" id="113514060"/>
<keyword evidence="2 6" id="KW-0812">Transmembrane</keyword>
<keyword evidence="4 6" id="KW-0472">Membrane</keyword>
<dbReference type="CDD" id="cd17318">
    <property type="entry name" value="MFS_SLC17"/>
    <property type="match status" value="1"/>
</dbReference>
<dbReference type="InterPro" id="IPR036259">
    <property type="entry name" value="MFS_trans_sf"/>
</dbReference>
<feature type="compositionally biased region" description="Basic and acidic residues" evidence="5">
    <location>
        <begin position="451"/>
        <end position="464"/>
    </location>
</feature>
<dbReference type="InterPro" id="IPR027378">
    <property type="entry name" value="Nucleotide_channel_N"/>
</dbReference>
<gene>
    <name evidence="9" type="primary">LOC113514060</name>
</gene>
<evidence type="ECO:0000313" key="9">
    <source>
        <dbReference type="RefSeq" id="XP_052747722.1"/>
    </source>
</evidence>
<protein>
    <submittedName>
        <fullName evidence="9">Inorganic phosphate cotransporter isoform X1</fullName>
    </submittedName>
</protein>
<feature type="transmembrane region" description="Helical" evidence="6">
    <location>
        <begin position="320"/>
        <end position="340"/>
    </location>
</feature>
<dbReference type="Proteomes" id="UP001652740">
    <property type="component" value="Unplaced"/>
</dbReference>
<feature type="transmembrane region" description="Helical" evidence="6">
    <location>
        <begin position="182"/>
        <end position="201"/>
    </location>
</feature>
<evidence type="ECO:0000313" key="8">
    <source>
        <dbReference type="Proteomes" id="UP001652740"/>
    </source>
</evidence>
<dbReference type="PROSITE" id="PS50850">
    <property type="entry name" value="MFS"/>
    <property type="match status" value="1"/>
</dbReference>
<dbReference type="InterPro" id="IPR050382">
    <property type="entry name" value="MFS_Na/Anion_cotransporter"/>
</dbReference>
<feature type="domain" description="Major facilitator superfamily (MFS) profile" evidence="7">
    <location>
        <begin position="19"/>
        <end position="438"/>
    </location>
</feature>
<feature type="transmembrane region" description="Helical" evidence="6">
    <location>
        <begin position="346"/>
        <end position="368"/>
    </location>
</feature>
<proteinExistence type="predicted"/>
<evidence type="ECO:0000259" key="7">
    <source>
        <dbReference type="PROSITE" id="PS50850"/>
    </source>
</evidence>
<organism evidence="8 9">
    <name type="scientific">Galleria mellonella</name>
    <name type="common">Greater wax moth</name>
    <dbReference type="NCBI Taxonomy" id="7137"/>
    <lineage>
        <taxon>Eukaryota</taxon>
        <taxon>Metazoa</taxon>
        <taxon>Ecdysozoa</taxon>
        <taxon>Arthropoda</taxon>
        <taxon>Hexapoda</taxon>
        <taxon>Insecta</taxon>
        <taxon>Pterygota</taxon>
        <taxon>Neoptera</taxon>
        <taxon>Endopterygota</taxon>
        <taxon>Lepidoptera</taxon>
        <taxon>Glossata</taxon>
        <taxon>Ditrysia</taxon>
        <taxon>Pyraloidea</taxon>
        <taxon>Pyralidae</taxon>
        <taxon>Galleriinae</taxon>
        <taxon>Galleria</taxon>
    </lineage>
</organism>
<evidence type="ECO:0000256" key="5">
    <source>
        <dbReference type="SAM" id="MobiDB-lite"/>
    </source>
</evidence>
<evidence type="ECO:0000256" key="1">
    <source>
        <dbReference type="ARBA" id="ARBA00004141"/>
    </source>
</evidence>
<feature type="transmembrane region" description="Helical" evidence="6">
    <location>
        <begin position="239"/>
        <end position="264"/>
    </location>
</feature>
<dbReference type="RefSeq" id="XP_052747722.1">
    <property type="nucleotide sequence ID" value="XM_052891762.1"/>
</dbReference>
<sequence>MTVEEVIAKKPNGLGIRHLQVIMMFLALLLAFSMRVNLSMGIVAMTDPDGENTFDWSLSIQSMILSSFFWGYIVLQIPGGVLASRFGGKILILICIGVNSLITLLIPTAARLGDWQMVCACRVLQGLSQGFIYPSLHTLVAKWVPLEEKGRLGTVVYVGGQLGTAFQHIAAGFIADLWGWPAIFYVTGTIGAIWTIVYIIIGSSSPQESRFITSEERLYIQTSLGQIGGHKRYKTPWKAIFTSMPFISLIIAHCGQNWGHWTLITEIPSYMSKVLGVDIKHNGIISALPYLALFVLSIPNGFVADYILKKKWLSITASRKLFNSIGAYGPAIALICLSYTPADVVIATSLLVVVVGINAGHFAGYILVHIDMAPNFAGQMMGITNFFANIISLITPLAAGAILQDESDPSEWRKVFYVSAGVYILCNTIFVIFATSEKQPWNEVEENGNDPESKIKPEKAVSSE</sequence>
<dbReference type="Gene3D" id="1.20.1250.20">
    <property type="entry name" value="MFS general substrate transporter like domains"/>
    <property type="match status" value="1"/>
</dbReference>
<evidence type="ECO:0000256" key="4">
    <source>
        <dbReference type="ARBA" id="ARBA00023136"/>
    </source>
</evidence>
<dbReference type="InterPro" id="IPR020846">
    <property type="entry name" value="MFS_dom"/>
</dbReference>
<comment type="subcellular location">
    <subcellularLocation>
        <location evidence="1">Membrane</location>
        <topology evidence="1">Multi-pass membrane protein</topology>
    </subcellularLocation>
</comment>
<dbReference type="Gene3D" id="1.20.120.540">
    <property type="entry name" value="Voltage-gated potassium channels"/>
    <property type="match status" value="1"/>
</dbReference>
<feature type="transmembrane region" description="Helical" evidence="6">
    <location>
        <begin position="21"/>
        <end position="43"/>
    </location>
</feature>
<accession>A0ABM3M9A5</accession>